<feature type="transmembrane region" description="Helical" evidence="2">
    <location>
        <begin position="195"/>
        <end position="212"/>
    </location>
</feature>
<keyword evidence="2" id="KW-0472">Membrane</keyword>
<evidence type="ECO:0000256" key="2">
    <source>
        <dbReference type="SAM" id="Phobius"/>
    </source>
</evidence>
<dbReference type="Pfam" id="PF02517">
    <property type="entry name" value="Rce1-like"/>
    <property type="match status" value="1"/>
</dbReference>
<dbReference type="GO" id="GO:0080120">
    <property type="term" value="P:CAAX-box protein maturation"/>
    <property type="evidence" value="ECO:0007669"/>
    <property type="project" value="UniProtKB-ARBA"/>
</dbReference>
<name>A0A0R1ZKU4_9LACO</name>
<dbReference type="STRING" id="1291052.FC18_GL001209"/>
<dbReference type="PANTHER" id="PTHR36435:SF1">
    <property type="entry name" value="CAAX AMINO TERMINAL PROTEASE FAMILY PROTEIN"/>
    <property type="match status" value="1"/>
</dbReference>
<proteinExistence type="inferred from homology"/>
<comment type="similarity">
    <text evidence="1">Belongs to the UPF0177 family.</text>
</comment>
<dbReference type="PATRIC" id="fig|1291052.5.peg.1227"/>
<dbReference type="InterPro" id="IPR052710">
    <property type="entry name" value="CAAX_protease"/>
</dbReference>
<keyword evidence="2" id="KW-1133">Transmembrane helix</keyword>
<feature type="transmembrane region" description="Helical" evidence="2">
    <location>
        <begin position="172"/>
        <end position="189"/>
    </location>
</feature>
<dbReference type="PANTHER" id="PTHR36435">
    <property type="entry name" value="SLR1288 PROTEIN"/>
    <property type="match status" value="1"/>
</dbReference>
<keyword evidence="2" id="KW-0812">Transmembrane</keyword>
<evidence type="ECO:0000313" key="4">
    <source>
        <dbReference type="EMBL" id="KRM55591.1"/>
    </source>
</evidence>
<dbReference type="InterPro" id="IPR003675">
    <property type="entry name" value="Rce1/LyrA-like_dom"/>
</dbReference>
<feature type="transmembrane region" description="Helical" evidence="2">
    <location>
        <begin position="12"/>
        <end position="38"/>
    </location>
</feature>
<dbReference type="OrthoDB" id="8607342at2"/>
<organism evidence="4 5">
    <name type="scientific">Lacticaseibacillus sharpeae JCM 1186 = DSM 20505</name>
    <dbReference type="NCBI Taxonomy" id="1291052"/>
    <lineage>
        <taxon>Bacteria</taxon>
        <taxon>Bacillati</taxon>
        <taxon>Bacillota</taxon>
        <taxon>Bacilli</taxon>
        <taxon>Lactobacillales</taxon>
        <taxon>Lactobacillaceae</taxon>
        <taxon>Lacticaseibacillus</taxon>
    </lineage>
</organism>
<feature type="transmembrane region" description="Helical" evidence="2">
    <location>
        <begin position="219"/>
        <end position="239"/>
    </location>
</feature>
<dbReference type="RefSeq" id="WP_056975627.1">
    <property type="nucleotide sequence ID" value="NZ_AYYO01000017.1"/>
</dbReference>
<feature type="transmembrane region" description="Helical" evidence="2">
    <location>
        <begin position="134"/>
        <end position="152"/>
    </location>
</feature>
<feature type="transmembrane region" description="Helical" evidence="2">
    <location>
        <begin position="58"/>
        <end position="79"/>
    </location>
</feature>
<evidence type="ECO:0000259" key="3">
    <source>
        <dbReference type="Pfam" id="PF02517"/>
    </source>
</evidence>
<keyword evidence="5" id="KW-1185">Reference proteome</keyword>
<evidence type="ECO:0000256" key="1">
    <source>
        <dbReference type="ARBA" id="ARBA00009067"/>
    </source>
</evidence>
<dbReference type="AlphaFoldDB" id="A0A0R1ZKU4"/>
<gene>
    <name evidence="4" type="ORF">FC18_GL001209</name>
</gene>
<reference evidence="4 5" key="1">
    <citation type="journal article" date="2015" name="Genome Announc.">
        <title>Expanding the biotechnology potential of lactobacilli through comparative genomics of 213 strains and associated genera.</title>
        <authorList>
            <person name="Sun Z."/>
            <person name="Harris H.M."/>
            <person name="McCann A."/>
            <person name="Guo C."/>
            <person name="Argimon S."/>
            <person name="Zhang W."/>
            <person name="Yang X."/>
            <person name="Jeffery I.B."/>
            <person name="Cooney J.C."/>
            <person name="Kagawa T.F."/>
            <person name="Liu W."/>
            <person name="Song Y."/>
            <person name="Salvetti E."/>
            <person name="Wrobel A."/>
            <person name="Rasinkangas P."/>
            <person name="Parkhill J."/>
            <person name="Rea M.C."/>
            <person name="O'Sullivan O."/>
            <person name="Ritari J."/>
            <person name="Douillard F.P."/>
            <person name="Paul Ross R."/>
            <person name="Yang R."/>
            <person name="Briner A.E."/>
            <person name="Felis G.E."/>
            <person name="de Vos W.M."/>
            <person name="Barrangou R."/>
            <person name="Klaenhammer T.R."/>
            <person name="Caufield P.W."/>
            <person name="Cui Y."/>
            <person name="Zhang H."/>
            <person name="O'Toole P.W."/>
        </authorList>
    </citation>
    <scope>NUCLEOTIDE SEQUENCE [LARGE SCALE GENOMIC DNA]</scope>
    <source>
        <strain evidence="4 5">DSM 20505</strain>
    </source>
</reference>
<feature type="transmembrane region" description="Helical" evidence="2">
    <location>
        <begin position="100"/>
        <end position="122"/>
    </location>
</feature>
<comment type="caution">
    <text evidence="4">The sequence shown here is derived from an EMBL/GenBank/DDBJ whole genome shotgun (WGS) entry which is preliminary data.</text>
</comment>
<accession>A0A0R1ZKU4</accession>
<evidence type="ECO:0000313" key="5">
    <source>
        <dbReference type="Proteomes" id="UP000051679"/>
    </source>
</evidence>
<sequence>MKPNHPILRRIGKVLLFVLLTVTLYFYQLPMILGSLLVRHEYPHSHAARLAALHGYDLWITLATVIFAAVEIGFLVWLYRHQLQKRNPLHFGRRKFRLESLFFLFLMYVLVLAVNLVVARFGTPNNQQGILDEMKILPVTLFFLAGVLAPFIEELTFRGIFMNLFWAKDNRFNEWAAIITSGLVFGLMHEPHLSVFLLLYSSLGWILAYTYRYHRDLRYSIGLHVMINFPSALAALLQAL</sequence>
<dbReference type="GO" id="GO:0004175">
    <property type="term" value="F:endopeptidase activity"/>
    <property type="evidence" value="ECO:0007669"/>
    <property type="project" value="UniProtKB-ARBA"/>
</dbReference>
<feature type="domain" description="CAAX prenyl protease 2/Lysostaphin resistance protein A-like" evidence="3">
    <location>
        <begin position="138"/>
        <end position="229"/>
    </location>
</feature>
<protein>
    <recommendedName>
        <fullName evidence="3">CAAX prenyl protease 2/Lysostaphin resistance protein A-like domain-containing protein</fullName>
    </recommendedName>
</protein>
<dbReference type="EMBL" id="AYYO01000017">
    <property type="protein sequence ID" value="KRM55591.1"/>
    <property type="molecule type" value="Genomic_DNA"/>
</dbReference>
<dbReference type="Proteomes" id="UP000051679">
    <property type="component" value="Unassembled WGS sequence"/>
</dbReference>